<gene>
    <name evidence="2" type="ORF">BSTOLATCC_MIC55970</name>
</gene>
<sequence length="313" mass="35570">MDIWPCNFTTCKDHVEYICSTCSPGIYLCSKHITNHQQETGHEALPMYTEPNQLSKNDMLNFLNKRLDTLTALGNFVEETVFNEMKKMQEAFDTTLKNLRMVQEEYRRFIHKVTRINKIPCVGATKIQDILRYPSDVSMQAFENIFLEETPHGNQIRGDLYSLSCRLCLVSFDLSIKLFNELSEDSEISIERENENKAHFYELRNLIEVFRGNFKKKIPKYEVSKAAPQVSEVHNSSDVQPLRKTYKEDLKAVLARSSQSSNYSSSGSTASSIPSSGNSSEAQSTISDATTESAYSPYTTLSASPYSTISEHK</sequence>
<dbReference type="EMBL" id="CAJZBQ010000054">
    <property type="protein sequence ID" value="CAG9332525.1"/>
    <property type="molecule type" value="Genomic_DNA"/>
</dbReference>
<comment type="caution">
    <text evidence="2">The sequence shown here is derived from an EMBL/GenBank/DDBJ whole genome shotgun (WGS) entry which is preliminary data.</text>
</comment>
<reference evidence="2" key="1">
    <citation type="submission" date="2021-09" db="EMBL/GenBank/DDBJ databases">
        <authorList>
            <consortium name="AG Swart"/>
            <person name="Singh M."/>
            <person name="Singh A."/>
            <person name="Seah K."/>
            <person name="Emmerich C."/>
        </authorList>
    </citation>
    <scope>NUCLEOTIDE SEQUENCE</scope>
    <source>
        <strain evidence="2">ATCC30299</strain>
    </source>
</reference>
<protein>
    <submittedName>
        <fullName evidence="2">Uncharacterized protein</fullName>
    </submittedName>
</protein>
<feature type="compositionally biased region" description="Low complexity" evidence="1">
    <location>
        <begin position="259"/>
        <end position="280"/>
    </location>
</feature>
<proteinExistence type="predicted"/>
<evidence type="ECO:0000313" key="2">
    <source>
        <dbReference type="EMBL" id="CAG9332525.1"/>
    </source>
</evidence>
<dbReference type="Proteomes" id="UP001162131">
    <property type="component" value="Unassembled WGS sequence"/>
</dbReference>
<name>A0AAU9K2S8_9CILI</name>
<accession>A0AAU9K2S8</accession>
<evidence type="ECO:0000313" key="3">
    <source>
        <dbReference type="Proteomes" id="UP001162131"/>
    </source>
</evidence>
<feature type="compositionally biased region" description="Polar residues" evidence="1">
    <location>
        <begin position="281"/>
        <end position="313"/>
    </location>
</feature>
<keyword evidence="3" id="KW-1185">Reference proteome</keyword>
<dbReference type="AlphaFoldDB" id="A0AAU9K2S8"/>
<organism evidence="2 3">
    <name type="scientific">Blepharisma stoltei</name>
    <dbReference type="NCBI Taxonomy" id="1481888"/>
    <lineage>
        <taxon>Eukaryota</taxon>
        <taxon>Sar</taxon>
        <taxon>Alveolata</taxon>
        <taxon>Ciliophora</taxon>
        <taxon>Postciliodesmatophora</taxon>
        <taxon>Heterotrichea</taxon>
        <taxon>Heterotrichida</taxon>
        <taxon>Blepharismidae</taxon>
        <taxon>Blepharisma</taxon>
    </lineage>
</organism>
<evidence type="ECO:0000256" key="1">
    <source>
        <dbReference type="SAM" id="MobiDB-lite"/>
    </source>
</evidence>
<feature type="region of interest" description="Disordered" evidence="1">
    <location>
        <begin position="259"/>
        <end position="313"/>
    </location>
</feature>